<dbReference type="InterPro" id="IPR001851">
    <property type="entry name" value="ABC_transp_permease"/>
</dbReference>
<dbReference type="Pfam" id="PF02653">
    <property type="entry name" value="BPD_transp_2"/>
    <property type="match status" value="1"/>
</dbReference>
<evidence type="ECO:0000256" key="6">
    <source>
        <dbReference type="ARBA" id="ARBA00022989"/>
    </source>
</evidence>
<organism evidence="10 11">
    <name type="scientific">Desulfosporosinus fructosivorans</name>
    <dbReference type="NCBI Taxonomy" id="2018669"/>
    <lineage>
        <taxon>Bacteria</taxon>
        <taxon>Bacillati</taxon>
        <taxon>Bacillota</taxon>
        <taxon>Clostridia</taxon>
        <taxon>Eubacteriales</taxon>
        <taxon>Desulfitobacteriaceae</taxon>
        <taxon>Desulfosporosinus</taxon>
    </lineage>
</organism>
<dbReference type="PANTHER" id="PTHR11795">
    <property type="entry name" value="BRANCHED-CHAIN AMINO ACID TRANSPORT SYSTEM PERMEASE PROTEIN LIVH"/>
    <property type="match status" value="1"/>
</dbReference>
<dbReference type="GO" id="GO:0006865">
    <property type="term" value="P:amino acid transport"/>
    <property type="evidence" value="ECO:0007669"/>
    <property type="project" value="UniProtKB-KW"/>
</dbReference>
<accession>A0A4Z0RB42</accession>
<evidence type="ECO:0000313" key="11">
    <source>
        <dbReference type="Proteomes" id="UP000298460"/>
    </source>
</evidence>
<evidence type="ECO:0000256" key="4">
    <source>
        <dbReference type="ARBA" id="ARBA00022692"/>
    </source>
</evidence>
<evidence type="ECO:0000313" key="10">
    <source>
        <dbReference type="EMBL" id="TGE39213.1"/>
    </source>
</evidence>
<name>A0A4Z0RB42_9FIRM</name>
<keyword evidence="2" id="KW-0813">Transport</keyword>
<sequence>MSIDRGGALIMDMDSMQLFNIVLTGVIRGGLYALMAVGLSLVFGVMNIPNFAHGEFYMLGAYFSYFTYTYFHFGPISSILLAAVGTFILGAIAEKTLFYPLRKRSKKNWIMNTFLLTLGISIVLQNGAKMLWGNTYRGITQYWPGKVSIASFNISNDRIAGFCIAMVTIAIFWLFLNKTTMGRAIRAVSQDETGASIVGVNLNVIHTLTFALSCLLAGLAGAILLSISPAYPFMGVQPLYKSWFVLILVGMGNIGASIYGGLLVGLLETFAYMRFGSGWQDVVSLVIIIMILIFKPRGLFAKKGVKSVSE</sequence>
<evidence type="ECO:0000256" key="5">
    <source>
        <dbReference type="ARBA" id="ARBA00022970"/>
    </source>
</evidence>
<evidence type="ECO:0000256" key="9">
    <source>
        <dbReference type="SAM" id="Phobius"/>
    </source>
</evidence>
<proteinExistence type="inferred from homology"/>
<dbReference type="AlphaFoldDB" id="A0A4Z0RB42"/>
<dbReference type="CDD" id="cd06582">
    <property type="entry name" value="TM_PBP1_LivH_like"/>
    <property type="match status" value="1"/>
</dbReference>
<gene>
    <name evidence="10" type="ORF">E4K67_07065</name>
</gene>
<reference evidence="10 11" key="1">
    <citation type="submission" date="2019-03" db="EMBL/GenBank/DDBJ databases">
        <title>Draft Genome Sequence of Desulfosporosinus fructosivorans Strain 63.6F, Isolated from Marine Sediment in the Baltic Sea.</title>
        <authorList>
            <person name="Hausmann B."/>
            <person name="Vandieken V."/>
            <person name="Pjevac P."/>
            <person name="Schreck K."/>
            <person name="Herbold C.W."/>
            <person name="Loy A."/>
        </authorList>
    </citation>
    <scope>NUCLEOTIDE SEQUENCE [LARGE SCALE GENOMIC DNA]</scope>
    <source>
        <strain evidence="10 11">63.6F</strain>
    </source>
</reference>
<feature type="transmembrane region" description="Helical" evidence="9">
    <location>
        <begin position="278"/>
        <end position="294"/>
    </location>
</feature>
<dbReference type="GO" id="GO:0005886">
    <property type="term" value="C:plasma membrane"/>
    <property type="evidence" value="ECO:0007669"/>
    <property type="project" value="UniProtKB-SubCell"/>
</dbReference>
<comment type="subcellular location">
    <subcellularLocation>
        <location evidence="1">Cell membrane</location>
        <topology evidence="1">Multi-pass membrane protein</topology>
    </subcellularLocation>
</comment>
<keyword evidence="7 9" id="KW-0472">Membrane</keyword>
<evidence type="ECO:0000256" key="8">
    <source>
        <dbReference type="ARBA" id="ARBA00037998"/>
    </source>
</evidence>
<feature type="transmembrane region" description="Helical" evidence="9">
    <location>
        <begin position="210"/>
        <end position="231"/>
    </location>
</feature>
<evidence type="ECO:0000256" key="7">
    <source>
        <dbReference type="ARBA" id="ARBA00023136"/>
    </source>
</evidence>
<dbReference type="InterPro" id="IPR052157">
    <property type="entry name" value="BCAA_transport_permease"/>
</dbReference>
<feature type="transmembrane region" description="Helical" evidence="9">
    <location>
        <begin position="21"/>
        <end position="45"/>
    </location>
</feature>
<comment type="caution">
    <text evidence="10">The sequence shown here is derived from an EMBL/GenBank/DDBJ whole genome shotgun (WGS) entry which is preliminary data.</text>
</comment>
<keyword evidence="4 9" id="KW-0812">Transmembrane</keyword>
<evidence type="ECO:0000256" key="1">
    <source>
        <dbReference type="ARBA" id="ARBA00004651"/>
    </source>
</evidence>
<dbReference type="GO" id="GO:0022857">
    <property type="term" value="F:transmembrane transporter activity"/>
    <property type="evidence" value="ECO:0007669"/>
    <property type="project" value="InterPro"/>
</dbReference>
<comment type="similarity">
    <text evidence="8">Belongs to the binding-protein-dependent transport system permease family. LivHM subfamily.</text>
</comment>
<keyword evidence="11" id="KW-1185">Reference proteome</keyword>
<feature type="transmembrane region" description="Helical" evidence="9">
    <location>
        <begin position="65"/>
        <end position="89"/>
    </location>
</feature>
<dbReference type="PANTHER" id="PTHR11795:SF445">
    <property type="entry name" value="AMINO ACID ABC TRANSPORTER PERMEASE PROTEIN"/>
    <property type="match status" value="1"/>
</dbReference>
<dbReference type="EMBL" id="SPQQ01000002">
    <property type="protein sequence ID" value="TGE39213.1"/>
    <property type="molecule type" value="Genomic_DNA"/>
</dbReference>
<feature type="transmembrane region" description="Helical" evidence="9">
    <location>
        <begin position="243"/>
        <end position="266"/>
    </location>
</feature>
<dbReference type="Proteomes" id="UP000298460">
    <property type="component" value="Unassembled WGS sequence"/>
</dbReference>
<feature type="transmembrane region" description="Helical" evidence="9">
    <location>
        <begin position="159"/>
        <end position="176"/>
    </location>
</feature>
<evidence type="ECO:0000256" key="3">
    <source>
        <dbReference type="ARBA" id="ARBA00022475"/>
    </source>
</evidence>
<protein>
    <submittedName>
        <fullName evidence="10">Branched-chain amino acid ABC transporter permease</fullName>
    </submittedName>
</protein>
<keyword evidence="6 9" id="KW-1133">Transmembrane helix</keyword>
<evidence type="ECO:0000256" key="2">
    <source>
        <dbReference type="ARBA" id="ARBA00022448"/>
    </source>
</evidence>
<keyword evidence="3" id="KW-1003">Cell membrane</keyword>
<keyword evidence="5" id="KW-0029">Amino-acid transport</keyword>
<feature type="transmembrane region" description="Helical" evidence="9">
    <location>
        <begin position="109"/>
        <end position="128"/>
    </location>
</feature>